<evidence type="ECO:0000313" key="3">
    <source>
        <dbReference type="Proteomes" id="UP000051913"/>
    </source>
</evidence>
<name>A0A0R3L5B3_9BRAD</name>
<evidence type="ECO:0000256" key="1">
    <source>
        <dbReference type="SAM" id="MobiDB-lite"/>
    </source>
</evidence>
<accession>A0A0R3L5B3</accession>
<protein>
    <submittedName>
        <fullName evidence="2">Uncharacterized protein</fullName>
    </submittedName>
</protein>
<sequence>MKKPKSIADQFQELKKLRISVGRAEMAAARKDEKIAKRKNDFSRSKKQAPARRALKDLGT</sequence>
<comment type="caution">
    <text evidence="2">The sequence shown here is derived from an EMBL/GenBank/DDBJ whole genome shotgun (WGS) entry which is preliminary data.</text>
</comment>
<feature type="compositionally biased region" description="Basic and acidic residues" evidence="1">
    <location>
        <begin position="28"/>
        <end position="44"/>
    </location>
</feature>
<dbReference type="AlphaFoldDB" id="A0A0R3L5B3"/>
<reference evidence="2 3" key="1">
    <citation type="submission" date="2014-03" db="EMBL/GenBank/DDBJ databases">
        <title>Bradyrhizobium valentinum sp. nov., isolated from effective nodules of Lupinus mariae-josephae, a lupine endemic of basic-lime soils in Eastern Spain.</title>
        <authorList>
            <person name="Duran D."/>
            <person name="Rey L."/>
            <person name="Navarro A."/>
            <person name="Busquets A."/>
            <person name="Imperial J."/>
            <person name="Ruiz-Argueso T."/>
        </authorList>
    </citation>
    <scope>NUCLEOTIDE SEQUENCE [LARGE SCALE GENOMIC DNA]</scope>
    <source>
        <strain evidence="2 3">LmjM3</strain>
    </source>
</reference>
<organism evidence="2 3">
    <name type="scientific">Bradyrhizobium valentinum</name>
    <dbReference type="NCBI Taxonomy" id="1518501"/>
    <lineage>
        <taxon>Bacteria</taxon>
        <taxon>Pseudomonadati</taxon>
        <taxon>Pseudomonadota</taxon>
        <taxon>Alphaproteobacteria</taxon>
        <taxon>Hyphomicrobiales</taxon>
        <taxon>Nitrobacteraceae</taxon>
        <taxon>Bradyrhizobium</taxon>
    </lineage>
</organism>
<evidence type="ECO:0000313" key="2">
    <source>
        <dbReference type="EMBL" id="KRR03113.1"/>
    </source>
</evidence>
<gene>
    <name evidence="2" type="ORF">CP49_03970</name>
</gene>
<feature type="region of interest" description="Disordered" evidence="1">
    <location>
        <begin position="26"/>
        <end position="60"/>
    </location>
</feature>
<proteinExistence type="predicted"/>
<dbReference type="EMBL" id="LLXX01000143">
    <property type="protein sequence ID" value="KRR03113.1"/>
    <property type="molecule type" value="Genomic_DNA"/>
</dbReference>
<dbReference type="Proteomes" id="UP000051913">
    <property type="component" value="Unassembled WGS sequence"/>
</dbReference>
<dbReference type="RefSeq" id="WP_057852881.1">
    <property type="nucleotide sequence ID" value="NZ_LLXX01000143.1"/>
</dbReference>
<keyword evidence="3" id="KW-1185">Reference proteome</keyword>